<protein>
    <recommendedName>
        <fullName evidence="2">PDZ domain-containing protein</fullName>
    </recommendedName>
</protein>
<gene>
    <name evidence="3" type="ORF">TDIB3V08_LOCUS9301</name>
</gene>
<evidence type="ECO:0000313" key="3">
    <source>
        <dbReference type="EMBL" id="CAD7203125.1"/>
    </source>
</evidence>
<feature type="compositionally biased region" description="Basic and acidic residues" evidence="1">
    <location>
        <begin position="109"/>
        <end position="145"/>
    </location>
</feature>
<dbReference type="Gene3D" id="2.30.42.10">
    <property type="match status" value="1"/>
</dbReference>
<dbReference type="PANTHER" id="PTHR13865:SF28">
    <property type="entry name" value="POLYCHAETOID, ISOFORM O"/>
    <property type="match status" value="1"/>
</dbReference>
<dbReference type="GO" id="GO:0005923">
    <property type="term" value="C:bicellular tight junction"/>
    <property type="evidence" value="ECO:0007669"/>
    <property type="project" value="TreeGrafter"/>
</dbReference>
<feature type="domain" description="PDZ" evidence="2">
    <location>
        <begin position="65"/>
        <end position="115"/>
    </location>
</feature>
<dbReference type="GO" id="GO:0050839">
    <property type="term" value="F:cell adhesion molecule binding"/>
    <property type="evidence" value="ECO:0007669"/>
    <property type="project" value="TreeGrafter"/>
</dbReference>
<dbReference type="InterPro" id="IPR036034">
    <property type="entry name" value="PDZ_sf"/>
</dbReference>
<dbReference type="GO" id="GO:0005886">
    <property type="term" value="C:plasma membrane"/>
    <property type="evidence" value="ECO:0007669"/>
    <property type="project" value="TreeGrafter"/>
</dbReference>
<dbReference type="AlphaFoldDB" id="A0A7R8ZB71"/>
<dbReference type="GO" id="GO:0150105">
    <property type="term" value="P:protein localization to cell-cell junction"/>
    <property type="evidence" value="ECO:0007669"/>
    <property type="project" value="TreeGrafter"/>
</dbReference>
<feature type="region of interest" description="Disordered" evidence="1">
    <location>
        <begin position="109"/>
        <end position="164"/>
    </location>
</feature>
<proteinExistence type="predicted"/>
<dbReference type="SUPFAM" id="SSF50156">
    <property type="entry name" value="PDZ domain-like"/>
    <property type="match status" value="1"/>
</dbReference>
<accession>A0A7R8ZB71</accession>
<organism evidence="3">
    <name type="scientific">Timema douglasi</name>
    <name type="common">Walking stick</name>
    <dbReference type="NCBI Taxonomy" id="61478"/>
    <lineage>
        <taxon>Eukaryota</taxon>
        <taxon>Metazoa</taxon>
        <taxon>Ecdysozoa</taxon>
        <taxon>Arthropoda</taxon>
        <taxon>Hexapoda</taxon>
        <taxon>Insecta</taxon>
        <taxon>Pterygota</taxon>
        <taxon>Neoptera</taxon>
        <taxon>Polyneoptera</taxon>
        <taxon>Phasmatodea</taxon>
        <taxon>Timematodea</taxon>
        <taxon>Timematoidea</taxon>
        <taxon>Timematidae</taxon>
        <taxon>Timema</taxon>
    </lineage>
</organism>
<dbReference type="PROSITE" id="PS50106">
    <property type="entry name" value="PDZ"/>
    <property type="match status" value="1"/>
</dbReference>
<dbReference type="GO" id="GO:0045216">
    <property type="term" value="P:cell-cell junction organization"/>
    <property type="evidence" value="ECO:0007669"/>
    <property type="project" value="TreeGrafter"/>
</dbReference>
<dbReference type="PANTHER" id="PTHR13865">
    <property type="entry name" value="TIGHT JUNCTION PROTEIN"/>
    <property type="match status" value="1"/>
</dbReference>
<name>A0A7R8ZB71_TIMDO</name>
<reference evidence="3" key="1">
    <citation type="submission" date="2020-11" db="EMBL/GenBank/DDBJ databases">
        <authorList>
            <person name="Tran Van P."/>
        </authorList>
    </citation>
    <scope>NUCLEOTIDE SEQUENCE</scope>
</reference>
<evidence type="ECO:0000256" key="1">
    <source>
        <dbReference type="SAM" id="MobiDB-lite"/>
    </source>
</evidence>
<sequence length="164" mass="18229">MLRRSVEARTSDKESNGAEGGERVLWEYHYVTLVSFVCSQGGERVLWEYHYVTLGGERVVWEYHYVTLTRVPGYGFGIAVSGGRDNPHFTNGDPAIAISDVLKAGPAEGKLHRSDTGIEEDKGVSVQYRRGELEGRDKEKDRESGGEIAWRKSSRGKGCQTFGS</sequence>
<dbReference type="GO" id="GO:0098609">
    <property type="term" value="P:cell-cell adhesion"/>
    <property type="evidence" value="ECO:0007669"/>
    <property type="project" value="TreeGrafter"/>
</dbReference>
<dbReference type="InterPro" id="IPR001478">
    <property type="entry name" value="PDZ"/>
</dbReference>
<evidence type="ECO:0000259" key="2">
    <source>
        <dbReference type="PROSITE" id="PS50106"/>
    </source>
</evidence>
<dbReference type="EMBL" id="OA570221">
    <property type="protein sequence ID" value="CAD7203125.1"/>
    <property type="molecule type" value="Genomic_DNA"/>
</dbReference>